<feature type="transmembrane region" description="Helical" evidence="2">
    <location>
        <begin position="230"/>
        <end position="247"/>
    </location>
</feature>
<sequence>MEINYSKKTVHSILRYIGYYLLWGLAFNLLIFVLVWYLSKWDFKQVYYNPYLSPYNGLIVWILIGGIRGWYKRNRKRTMTLRKWASTFLYIAVFGAFMISLQIYYVHKKYPGWYDLPVDSTTCVKKFHSYWLVKDNEYFRRIDECLKTKKLNEGESSVGVAYRSNNISVHKTRLIDYDVITPKLLWILIVFSVITLIKLGGRFGLINFYKGTLSFSNYWYNGISKINFKSFELILLGAVSTIILLALMPKINGFPSKQLPLVLCIASIVLSLRLYFFKTVKIDDHSSKGLPKWFLFITGITVSCVLLMVMGMKAMYYLMVLTGGGFLLLQNRVPPAAVKSIIIVLFVLDPDFLFADDGAWPEGKGFDKFMDDTAGGVGVDGAKEKAGTAVLVVDTALDDDKDQEVTITEPDKKEETDENQDYDNEALDELDFDEDNDMDDDLEGPKINLPLGED</sequence>
<accession>A0A964TFS1</accession>
<feature type="transmembrane region" description="Helical" evidence="2">
    <location>
        <begin position="289"/>
        <end position="308"/>
    </location>
</feature>
<keyword evidence="2" id="KW-1133">Transmembrane helix</keyword>
<evidence type="ECO:0000256" key="1">
    <source>
        <dbReference type="SAM" id="MobiDB-lite"/>
    </source>
</evidence>
<keyword evidence="2" id="KW-0472">Membrane</keyword>
<organism evidence="3 4">
    <name type="scientific">Flagellimonas ochracea</name>
    <dbReference type="NCBI Taxonomy" id="2696472"/>
    <lineage>
        <taxon>Bacteria</taxon>
        <taxon>Pseudomonadati</taxon>
        <taxon>Bacteroidota</taxon>
        <taxon>Flavobacteriia</taxon>
        <taxon>Flavobacteriales</taxon>
        <taxon>Flavobacteriaceae</taxon>
        <taxon>Flagellimonas</taxon>
    </lineage>
</organism>
<reference evidence="3" key="1">
    <citation type="submission" date="2020-01" db="EMBL/GenBank/DDBJ databases">
        <title>Muricauda ochracea sp. nov., isolated from a tidal flat of Garorim bay in Korea.</title>
        <authorList>
            <person name="Kim D."/>
            <person name="Yoo Y."/>
            <person name="Kim J.-J."/>
        </authorList>
    </citation>
    <scope>NUCLEOTIDE SEQUENCE</scope>
    <source>
        <strain evidence="3">JGD-17</strain>
    </source>
</reference>
<feature type="compositionally biased region" description="Acidic residues" evidence="1">
    <location>
        <begin position="416"/>
        <end position="442"/>
    </location>
</feature>
<dbReference type="AlphaFoldDB" id="A0A964TFS1"/>
<feature type="region of interest" description="Disordered" evidence="1">
    <location>
        <begin position="401"/>
        <end position="454"/>
    </location>
</feature>
<feature type="transmembrane region" description="Helical" evidence="2">
    <location>
        <begin position="184"/>
        <end position="209"/>
    </location>
</feature>
<evidence type="ECO:0000313" key="3">
    <source>
        <dbReference type="EMBL" id="NAY93106.1"/>
    </source>
</evidence>
<dbReference type="RefSeq" id="WP_166524517.1">
    <property type="nucleotide sequence ID" value="NZ_JAAABI010000006.1"/>
</dbReference>
<proteinExistence type="predicted"/>
<name>A0A964TFS1_9FLAO</name>
<comment type="caution">
    <text evidence="3">The sequence shown here is derived from an EMBL/GenBank/DDBJ whole genome shotgun (WGS) entry which is preliminary data.</text>
</comment>
<keyword evidence="4" id="KW-1185">Reference proteome</keyword>
<evidence type="ECO:0000313" key="4">
    <source>
        <dbReference type="Proteomes" id="UP000667650"/>
    </source>
</evidence>
<feature type="transmembrane region" description="Helical" evidence="2">
    <location>
        <begin position="51"/>
        <end position="71"/>
    </location>
</feature>
<gene>
    <name evidence="3" type="ORF">GTQ34_14400</name>
</gene>
<feature type="transmembrane region" description="Helical" evidence="2">
    <location>
        <begin position="20"/>
        <end position="39"/>
    </location>
</feature>
<evidence type="ECO:0000256" key="2">
    <source>
        <dbReference type="SAM" id="Phobius"/>
    </source>
</evidence>
<keyword evidence="2" id="KW-0812">Transmembrane</keyword>
<evidence type="ECO:0008006" key="5">
    <source>
        <dbReference type="Google" id="ProtNLM"/>
    </source>
</evidence>
<feature type="transmembrane region" description="Helical" evidence="2">
    <location>
        <begin position="83"/>
        <end position="105"/>
    </location>
</feature>
<feature type="transmembrane region" description="Helical" evidence="2">
    <location>
        <begin position="259"/>
        <end position="277"/>
    </location>
</feature>
<dbReference type="Proteomes" id="UP000667650">
    <property type="component" value="Unassembled WGS sequence"/>
</dbReference>
<protein>
    <recommendedName>
        <fullName evidence="5">Transmembrane protein</fullName>
    </recommendedName>
</protein>
<dbReference type="EMBL" id="JAAABI010000006">
    <property type="protein sequence ID" value="NAY93106.1"/>
    <property type="molecule type" value="Genomic_DNA"/>
</dbReference>